<dbReference type="SUPFAM" id="SSF57196">
    <property type="entry name" value="EGF/Laminin"/>
    <property type="match status" value="1"/>
</dbReference>
<proteinExistence type="predicted"/>
<evidence type="ECO:0000313" key="3">
    <source>
        <dbReference type="EMBL" id="VDN11419.1"/>
    </source>
</evidence>
<feature type="disulfide bond" evidence="1">
    <location>
        <begin position="31"/>
        <end position="40"/>
    </location>
</feature>
<keyword evidence="1" id="KW-0245">EGF-like domain</keyword>
<comment type="caution">
    <text evidence="1">Lacks conserved residue(s) required for the propagation of feature annotation.</text>
</comment>
<dbReference type="SMART" id="SM00181">
    <property type="entry name" value="EGF"/>
    <property type="match status" value="1"/>
</dbReference>
<feature type="disulfide bond" evidence="1">
    <location>
        <begin position="14"/>
        <end position="24"/>
    </location>
</feature>
<dbReference type="PROSITE" id="PS01186">
    <property type="entry name" value="EGF_2"/>
    <property type="match status" value="1"/>
</dbReference>
<keyword evidence="1" id="KW-1015">Disulfide bond</keyword>
<feature type="domain" description="EGF-like" evidence="2">
    <location>
        <begin position="10"/>
        <end position="41"/>
    </location>
</feature>
<dbReference type="InterPro" id="IPR000742">
    <property type="entry name" value="EGF"/>
</dbReference>
<dbReference type="CDD" id="cd00054">
    <property type="entry name" value="EGF_CA"/>
    <property type="match status" value="1"/>
</dbReference>
<dbReference type="OrthoDB" id="283575at2759"/>
<sequence>MNADGRTCSPTKRCNPPCANGARCLQGRCLCPPGYEGPRCDIDIDECSLPASVHGCCNFLCIKYLYQTQSLKMDSSWNQVKKVHVPAIVSKASQWVSANESFFGRDLKAAAA</sequence>
<dbReference type="PROSITE" id="PS50026">
    <property type="entry name" value="EGF_3"/>
    <property type="match status" value="1"/>
</dbReference>
<dbReference type="Proteomes" id="UP000281553">
    <property type="component" value="Unassembled WGS sequence"/>
</dbReference>
<accession>A0A3P7NQD7</accession>
<dbReference type="Pfam" id="PF23106">
    <property type="entry name" value="EGF_Teneurin"/>
    <property type="match status" value="1"/>
</dbReference>
<name>A0A3P7NQD7_DIBLA</name>
<protein>
    <recommendedName>
        <fullName evidence="2">EGF-like domain-containing protein</fullName>
    </recommendedName>
</protein>
<reference evidence="3 4" key="1">
    <citation type="submission" date="2018-11" db="EMBL/GenBank/DDBJ databases">
        <authorList>
            <consortium name="Pathogen Informatics"/>
        </authorList>
    </citation>
    <scope>NUCLEOTIDE SEQUENCE [LARGE SCALE GENOMIC DNA]</scope>
</reference>
<dbReference type="AlphaFoldDB" id="A0A3P7NQD7"/>
<keyword evidence="4" id="KW-1185">Reference proteome</keyword>
<organism evidence="3 4">
    <name type="scientific">Dibothriocephalus latus</name>
    <name type="common">Fish tapeworm</name>
    <name type="synonym">Diphyllobothrium latum</name>
    <dbReference type="NCBI Taxonomy" id="60516"/>
    <lineage>
        <taxon>Eukaryota</taxon>
        <taxon>Metazoa</taxon>
        <taxon>Spiralia</taxon>
        <taxon>Lophotrochozoa</taxon>
        <taxon>Platyhelminthes</taxon>
        <taxon>Cestoda</taxon>
        <taxon>Eucestoda</taxon>
        <taxon>Diphyllobothriidea</taxon>
        <taxon>Diphyllobothriidae</taxon>
        <taxon>Dibothriocephalus</taxon>
    </lineage>
</organism>
<dbReference type="EMBL" id="UYRU01051410">
    <property type="protein sequence ID" value="VDN11419.1"/>
    <property type="molecule type" value="Genomic_DNA"/>
</dbReference>
<evidence type="ECO:0000259" key="2">
    <source>
        <dbReference type="PROSITE" id="PS50026"/>
    </source>
</evidence>
<dbReference type="PROSITE" id="PS00022">
    <property type="entry name" value="EGF_1"/>
    <property type="match status" value="1"/>
</dbReference>
<gene>
    <name evidence="3" type="ORF">DILT_LOCUS7250</name>
</gene>
<dbReference type="Gene3D" id="2.10.25.10">
    <property type="entry name" value="Laminin"/>
    <property type="match status" value="1"/>
</dbReference>
<evidence type="ECO:0000313" key="4">
    <source>
        <dbReference type="Proteomes" id="UP000281553"/>
    </source>
</evidence>
<evidence type="ECO:0000256" key="1">
    <source>
        <dbReference type="PROSITE-ProRule" id="PRU00076"/>
    </source>
</evidence>